<dbReference type="EMBL" id="CP036278">
    <property type="protein sequence ID" value="QDU58944.1"/>
    <property type="molecule type" value="Genomic_DNA"/>
</dbReference>
<dbReference type="InterPro" id="IPR011330">
    <property type="entry name" value="Glyco_hydro/deAcase_b/a-brl"/>
</dbReference>
<dbReference type="Gene3D" id="2.60.40.1180">
    <property type="entry name" value="Golgi alpha-mannosidase II"/>
    <property type="match status" value="1"/>
</dbReference>
<evidence type="ECO:0000259" key="4">
    <source>
        <dbReference type="Pfam" id="PF07748"/>
    </source>
</evidence>
<feature type="region of interest" description="Disordered" evidence="1">
    <location>
        <begin position="422"/>
        <end position="441"/>
    </location>
</feature>
<dbReference type="OrthoDB" id="9772207at2"/>
<dbReference type="InterPro" id="IPR011013">
    <property type="entry name" value="Gal_mutarotase_sf_dom"/>
</dbReference>
<dbReference type="Pfam" id="PF07748">
    <property type="entry name" value="Glyco_hydro_38C"/>
    <property type="match status" value="1"/>
</dbReference>
<dbReference type="GO" id="GO:0006013">
    <property type="term" value="P:mannose metabolic process"/>
    <property type="evidence" value="ECO:0007669"/>
    <property type="project" value="InterPro"/>
</dbReference>
<dbReference type="Gene3D" id="3.20.110.10">
    <property type="entry name" value="Glycoside hydrolase 38, N terminal domain"/>
    <property type="match status" value="1"/>
</dbReference>
<keyword evidence="6" id="KW-1185">Reference proteome</keyword>
<sequence length="857" mass="96065" precursor="true">MKRYYALLLVACACFAPCLSSAEEPTQAYFVDGYHGGVYGHYPPGYTQFLVDRLEAHPEWKINLEIEPSTWDVAQHSEPAAYERLKELLRDQSSAGRIEMVNPTFAQSYFFQSSGESVVRQFQYGIRHLRQHFPDVELTTYSSEEPCFTSCLPTVLSQLGYEYAVLKNPNTCWGGYTSAHGGELVHWVGPNGTKLLTVPRYECESLHSRDCWQTIASTNSPEYIARCLEQGIANPVGMCLQDAGWRGGPWLGYSAGKHYTPSRYVTWREYFREVATATPKDWRFSQEDVKPGLMWGAQVLQRIAQQSREAEHRLLVAEKLAAMAYIETGHPRMTGALDDAWHNVLLSQHHDCWIVPYNGRPGNTWADQVQRWTSMANSISDLIAANALEALVRQGRSRQQGVRIFNPTATAIDAVVAVPLSDEGPRDSDWQSRDASGGTYPTQVVHNQATGERELLVRAHLPSLGYTTVSLSNRGQSTSVVTAATEGDQVVLESDLYRIVLNPTAGGTIASLVAKSLDNHEFVDSNGEWRFNELRGHFYNLGGFRSSADQPAEVRIVEQGPLRATVEVVGTIAEHPFVQRISLVQGSPMIECQVRIDWQSQPRIGEFEERDGWGNHRRAAYDDRYKLLVQFPSTLSSPKLVKNAPFDVCESQLDDSFYNSWEQIKHNVILDWVDLEDQQAGYGLAMFSDHTTSYAYGPQDPLGLTLQYAGKGLWARDYRVDGPTRVRYALVPHSGDWQSAGIPHLAASWQEPPVGAFARSGRPETRSLVDVGESGWQVCSMVEHHGDLYVRLFNATGTDQPQSLRMSFTAETTELVDLSGNVQQVLEPSLQEGQSVVDLSIPKYGIRTLRFRRLKRD</sequence>
<dbReference type="InterPro" id="IPR028995">
    <property type="entry name" value="Glyco_hydro_57/38_cen_sf"/>
</dbReference>
<accession>A0A518AW44</accession>
<evidence type="ECO:0000313" key="5">
    <source>
        <dbReference type="EMBL" id="QDU58944.1"/>
    </source>
</evidence>
<dbReference type="Proteomes" id="UP000315750">
    <property type="component" value="Chromosome"/>
</dbReference>
<dbReference type="InterPro" id="IPR011682">
    <property type="entry name" value="Glyco_hydro_38_C"/>
</dbReference>
<dbReference type="RefSeq" id="WP_145251503.1">
    <property type="nucleotide sequence ID" value="NZ_CP036278.1"/>
</dbReference>
<reference evidence="5 6" key="1">
    <citation type="submission" date="2019-02" db="EMBL/GenBank/DDBJ databases">
        <title>Deep-cultivation of Planctomycetes and their phenomic and genomic characterization uncovers novel biology.</title>
        <authorList>
            <person name="Wiegand S."/>
            <person name="Jogler M."/>
            <person name="Boedeker C."/>
            <person name="Pinto D."/>
            <person name="Vollmers J."/>
            <person name="Rivas-Marin E."/>
            <person name="Kohn T."/>
            <person name="Peeters S.H."/>
            <person name="Heuer A."/>
            <person name="Rast P."/>
            <person name="Oberbeckmann S."/>
            <person name="Bunk B."/>
            <person name="Jeske O."/>
            <person name="Meyerdierks A."/>
            <person name="Storesund J.E."/>
            <person name="Kallscheuer N."/>
            <person name="Luecker S."/>
            <person name="Lage O.M."/>
            <person name="Pohl T."/>
            <person name="Merkel B.J."/>
            <person name="Hornburger P."/>
            <person name="Mueller R.-W."/>
            <person name="Bruemmer F."/>
            <person name="Labrenz M."/>
            <person name="Spormann A.M."/>
            <person name="Op den Camp H."/>
            <person name="Overmann J."/>
            <person name="Amann R."/>
            <person name="Jetten M.S.M."/>
            <person name="Mascher T."/>
            <person name="Medema M.H."/>
            <person name="Devos D.P."/>
            <person name="Kaster A.-K."/>
            <person name="Ovreas L."/>
            <person name="Rohde M."/>
            <person name="Galperin M.Y."/>
            <person name="Jogler C."/>
        </authorList>
    </citation>
    <scope>NUCLEOTIDE SEQUENCE [LARGE SCALE GENOMIC DNA]</scope>
    <source>
        <strain evidence="5 6">Pan181</strain>
    </source>
</reference>
<feature type="chain" id="PRO_5022058440" description="Mannosylglycerate hydrolase" evidence="2">
    <location>
        <begin position="23"/>
        <end position="857"/>
    </location>
</feature>
<gene>
    <name evidence="5" type="ORF">Pan181_51850</name>
</gene>
<dbReference type="KEGG" id="amuc:Pan181_51850"/>
<dbReference type="PANTHER" id="PTHR46017:SF1">
    <property type="entry name" value="ALPHA-MANNOSIDASE 2C1"/>
    <property type="match status" value="1"/>
</dbReference>
<evidence type="ECO:0000256" key="2">
    <source>
        <dbReference type="SAM" id="SignalP"/>
    </source>
</evidence>
<organism evidence="5 6">
    <name type="scientific">Aeoliella mucimassa</name>
    <dbReference type="NCBI Taxonomy" id="2527972"/>
    <lineage>
        <taxon>Bacteria</taxon>
        <taxon>Pseudomonadati</taxon>
        <taxon>Planctomycetota</taxon>
        <taxon>Planctomycetia</taxon>
        <taxon>Pirellulales</taxon>
        <taxon>Lacipirellulaceae</taxon>
        <taxon>Aeoliella</taxon>
    </lineage>
</organism>
<dbReference type="InterPro" id="IPR013780">
    <property type="entry name" value="Glyco_hydro_b"/>
</dbReference>
<dbReference type="PANTHER" id="PTHR46017">
    <property type="entry name" value="ALPHA-MANNOSIDASE 2C1"/>
    <property type="match status" value="1"/>
</dbReference>
<dbReference type="SUPFAM" id="SSF74650">
    <property type="entry name" value="Galactose mutarotase-like"/>
    <property type="match status" value="1"/>
</dbReference>
<name>A0A518AW44_9BACT</name>
<dbReference type="Gene3D" id="2.70.98.30">
    <property type="entry name" value="Golgi alpha-mannosidase II, domain 4"/>
    <property type="match status" value="1"/>
</dbReference>
<dbReference type="InterPro" id="IPR000602">
    <property type="entry name" value="Glyco_hydro_38_N"/>
</dbReference>
<dbReference type="GO" id="GO:0009313">
    <property type="term" value="P:oligosaccharide catabolic process"/>
    <property type="evidence" value="ECO:0007669"/>
    <property type="project" value="TreeGrafter"/>
</dbReference>
<dbReference type="AlphaFoldDB" id="A0A518AW44"/>
<feature type="domain" description="Glycoside hydrolase family 38 N-terminal" evidence="3">
    <location>
        <begin position="67"/>
        <end position="199"/>
    </location>
</feature>
<feature type="compositionally biased region" description="Basic and acidic residues" evidence="1">
    <location>
        <begin position="423"/>
        <end position="432"/>
    </location>
</feature>
<evidence type="ECO:0000313" key="6">
    <source>
        <dbReference type="Proteomes" id="UP000315750"/>
    </source>
</evidence>
<evidence type="ECO:0000256" key="1">
    <source>
        <dbReference type="SAM" id="MobiDB-lite"/>
    </source>
</evidence>
<keyword evidence="2" id="KW-0732">Signal</keyword>
<evidence type="ECO:0000259" key="3">
    <source>
        <dbReference type="Pfam" id="PF01074"/>
    </source>
</evidence>
<feature type="signal peptide" evidence="2">
    <location>
        <begin position="1"/>
        <end position="22"/>
    </location>
</feature>
<feature type="domain" description="Glycosyl hydrolase family 38 C-terminal" evidence="4">
    <location>
        <begin position="527"/>
        <end position="706"/>
    </location>
</feature>
<proteinExistence type="predicted"/>
<dbReference type="Pfam" id="PF01074">
    <property type="entry name" value="Glyco_hydro_38N"/>
    <property type="match status" value="1"/>
</dbReference>
<dbReference type="GO" id="GO:0004559">
    <property type="term" value="F:alpha-mannosidase activity"/>
    <property type="evidence" value="ECO:0007669"/>
    <property type="project" value="InterPro"/>
</dbReference>
<dbReference type="InterPro" id="IPR027291">
    <property type="entry name" value="Glyco_hydro_38_N_sf"/>
</dbReference>
<dbReference type="SUPFAM" id="SSF88688">
    <property type="entry name" value="Families 57/38 glycoside transferase middle domain"/>
    <property type="match status" value="1"/>
</dbReference>
<evidence type="ECO:0008006" key="7">
    <source>
        <dbReference type="Google" id="ProtNLM"/>
    </source>
</evidence>
<protein>
    <recommendedName>
        <fullName evidence="7">Mannosylglycerate hydrolase</fullName>
    </recommendedName>
</protein>
<dbReference type="GO" id="GO:0030246">
    <property type="term" value="F:carbohydrate binding"/>
    <property type="evidence" value="ECO:0007669"/>
    <property type="project" value="InterPro"/>
</dbReference>
<dbReference type="SUPFAM" id="SSF88713">
    <property type="entry name" value="Glycoside hydrolase/deacetylase"/>
    <property type="match status" value="1"/>
</dbReference>